<dbReference type="InterPro" id="IPR024448">
    <property type="entry name" value="XylT_C"/>
</dbReference>
<evidence type="ECO:0000256" key="2">
    <source>
        <dbReference type="SAM" id="MobiDB-lite"/>
    </source>
</evidence>
<organism evidence="4 5">
    <name type="scientific">Takifugu flavidus</name>
    <name type="common">sansaifugu</name>
    <dbReference type="NCBI Taxonomy" id="433684"/>
    <lineage>
        <taxon>Eukaryota</taxon>
        <taxon>Metazoa</taxon>
        <taxon>Chordata</taxon>
        <taxon>Craniata</taxon>
        <taxon>Vertebrata</taxon>
        <taxon>Euteleostomi</taxon>
        <taxon>Actinopterygii</taxon>
        <taxon>Neopterygii</taxon>
        <taxon>Teleostei</taxon>
        <taxon>Neoteleostei</taxon>
        <taxon>Acanthomorphata</taxon>
        <taxon>Eupercaria</taxon>
        <taxon>Tetraodontiformes</taxon>
        <taxon>Tetradontoidea</taxon>
        <taxon>Tetraodontidae</taxon>
        <taxon>Takifugu</taxon>
    </lineage>
</organism>
<evidence type="ECO:0000259" key="3">
    <source>
        <dbReference type="Pfam" id="PF12529"/>
    </source>
</evidence>
<dbReference type="EMBL" id="RHFK02000019">
    <property type="protein sequence ID" value="TWW58596.1"/>
    <property type="molecule type" value="Genomic_DNA"/>
</dbReference>
<proteinExistence type="predicted"/>
<dbReference type="Proteomes" id="UP000324091">
    <property type="component" value="Chromosome 6"/>
</dbReference>
<keyword evidence="5" id="KW-1185">Reference proteome</keyword>
<comment type="subcellular location">
    <subcellularLocation>
        <location evidence="1">Golgi apparatus membrane</location>
        <topology evidence="1">Single-pass type II membrane protein</topology>
    </subcellularLocation>
</comment>
<dbReference type="GO" id="GO:0015012">
    <property type="term" value="P:heparan sulfate proteoglycan biosynthetic process"/>
    <property type="evidence" value="ECO:0007669"/>
    <property type="project" value="TreeGrafter"/>
</dbReference>
<reference evidence="4 5" key="1">
    <citation type="submission" date="2019-04" db="EMBL/GenBank/DDBJ databases">
        <title>Chromosome genome assembly for Takifugu flavidus.</title>
        <authorList>
            <person name="Xiao S."/>
        </authorList>
    </citation>
    <scope>NUCLEOTIDE SEQUENCE [LARGE SCALE GENOMIC DNA]</scope>
    <source>
        <strain evidence="4">HTHZ2018</strain>
        <tissue evidence="4">Muscle</tissue>
    </source>
</reference>
<evidence type="ECO:0000313" key="5">
    <source>
        <dbReference type="Proteomes" id="UP000324091"/>
    </source>
</evidence>
<protein>
    <submittedName>
        <fullName evidence="4">Xylosyltransferase 1</fullName>
    </submittedName>
</protein>
<dbReference type="GO" id="GO:0050650">
    <property type="term" value="P:chondroitin sulfate proteoglycan biosynthetic process"/>
    <property type="evidence" value="ECO:0007669"/>
    <property type="project" value="TreeGrafter"/>
</dbReference>
<gene>
    <name evidence="4" type="ORF">D4764_06G0001260</name>
</gene>
<dbReference type="AlphaFoldDB" id="A0A5C6MU33"/>
<name>A0A5C6MU33_9TELE</name>
<dbReference type="GO" id="GO:0000139">
    <property type="term" value="C:Golgi membrane"/>
    <property type="evidence" value="ECO:0007669"/>
    <property type="project" value="UniProtKB-SubCell"/>
</dbReference>
<feature type="domain" description="Xylosyltransferase C-terminal" evidence="3">
    <location>
        <begin position="138"/>
        <end position="202"/>
    </location>
</feature>
<evidence type="ECO:0000313" key="4">
    <source>
        <dbReference type="EMBL" id="TWW58596.1"/>
    </source>
</evidence>
<dbReference type="PANTHER" id="PTHR46025:SF2">
    <property type="entry name" value="XYLOSYLTRANSFERASE 1"/>
    <property type="match status" value="1"/>
</dbReference>
<feature type="region of interest" description="Disordered" evidence="2">
    <location>
        <begin position="1"/>
        <end position="114"/>
    </location>
</feature>
<accession>A0A5C6MU33</accession>
<dbReference type="GO" id="GO:0030158">
    <property type="term" value="F:protein xylosyltransferase activity"/>
    <property type="evidence" value="ECO:0007669"/>
    <property type="project" value="InterPro"/>
</dbReference>
<comment type="caution">
    <text evidence="4">The sequence shown here is derived from an EMBL/GenBank/DDBJ whole genome shotgun (WGS) entry which is preliminary data.</text>
</comment>
<sequence length="244" mass="26181">MVLLCWIHRRRGGEEEERRGGERERGEEGRGGGGEGRGGEGRRGGGGEGRGGEGRGEEGRGGEGRGEERRGGGGGEGRGEERRGEEGRGEGGEEERRGGEGGGEGRGGEEQEGMAGGGRVQFYPFGCKYLLFCLSGYFPMGHPVSVHLYFQSDQFQGYLVKHHATNLATSKLETLETWVSPKNNFKVTSTPSSTFSRLQFAANVCGSLVRRPRTVVSHLDRHLTSPGIAGRLGSVCLSGPWNLE</sequence>
<evidence type="ECO:0000256" key="1">
    <source>
        <dbReference type="ARBA" id="ARBA00004323"/>
    </source>
</evidence>
<feature type="compositionally biased region" description="Basic and acidic residues" evidence="2">
    <location>
        <begin position="12"/>
        <end position="30"/>
    </location>
</feature>
<dbReference type="PANTHER" id="PTHR46025">
    <property type="entry name" value="XYLOSYLTRANSFERASE OXT"/>
    <property type="match status" value="1"/>
</dbReference>
<keyword evidence="4" id="KW-0808">Transferase</keyword>
<dbReference type="InterPro" id="IPR043538">
    <property type="entry name" value="XYLT"/>
</dbReference>
<feature type="compositionally biased region" description="Basic and acidic residues" evidence="2">
    <location>
        <begin position="37"/>
        <end position="99"/>
    </location>
</feature>
<dbReference type="Pfam" id="PF12529">
    <property type="entry name" value="Xylo_C"/>
    <property type="match status" value="1"/>
</dbReference>